<dbReference type="PANTHER" id="PTHR30386">
    <property type="entry name" value="MEMBRANE FUSION SUBUNIT OF EMRAB-TOLC MULTIDRUG EFFLUX PUMP"/>
    <property type="match status" value="1"/>
</dbReference>
<name>A0A511YEQ4_9FLAO</name>
<feature type="transmembrane region" description="Helical" evidence="6">
    <location>
        <begin position="20"/>
        <end position="42"/>
    </location>
</feature>
<sequence>MNTDNSANYKNLMLKKPKWFIQYGSGLMLLFLLVLLLMSYLIKYPEYIDAEINVVSEDHIKRLISKKSGNVKLLLDNGSLVKAGEELAYIENPTIQLKSLTNLIDSISNQNLIENPNFILPDNISLGELEPYYIDFLKKRKDFFIFENVAAKKNNKNNLHQSLLLNKQVKNNILKEREISNQELLVEREKLTRAKNLQREGIISKSDLNKAEQDFLEFQKRLQNNITTTSQVAVNEIEVSNNINNLEYQIKEDEIKYRQELENSFSRLRSEVNNWKFNNSFISPTNGKLVFNNNWSDGQFISESQEFGTIIPTNRNDIFCSGLMKSFQSGKVKKGQKVKIYLDGFNFEEYGILEGSVDEIYPIPERSKDGKYFYKLKIKLTHGLVTSLNKKIPYTPDLNGNAKIVTMDISLLERLFLKIVKAVDN</sequence>
<dbReference type="GO" id="GO:0016020">
    <property type="term" value="C:membrane"/>
    <property type="evidence" value="ECO:0007669"/>
    <property type="project" value="UniProtKB-SubCell"/>
</dbReference>
<comment type="subcellular location">
    <subcellularLocation>
        <location evidence="1">Membrane</location>
        <topology evidence="1">Single-pass membrane protein</topology>
    </subcellularLocation>
</comment>
<protein>
    <recommendedName>
        <fullName evidence="9">Hemolysin</fullName>
    </recommendedName>
</protein>
<dbReference type="AlphaFoldDB" id="A0A511YEQ4"/>
<gene>
    <name evidence="7" type="ORF">CLA01_37470</name>
</gene>
<accession>A0A511YEQ4</accession>
<evidence type="ECO:0000256" key="5">
    <source>
        <dbReference type="SAM" id="Coils"/>
    </source>
</evidence>
<comment type="caution">
    <text evidence="7">The sequence shown here is derived from an EMBL/GenBank/DDBJ whole genome shotgun (WGS) entry which is preliminary data.</text>
</comment>
<dbReference type="OrthoDB" id="7057889at2"/>
<evidence type="ECO:0000313" key="7">
    <source>
        <dbReference type="EMBL" id="GEN73675.1"/>
    </source>
</evidence>
<keyword evidence="5" id="KW-0175">Coiled coil</keyword>
<evidence type="ECO:0000256" key="2">
    <source>
        <dbReference type="ARBA" id="ARBA00022692"/>
    </source>
</evidence>
<dbReference type="PANTHER" id="PTHR30386:SF26">
    <property type="entry name" value="TRANSPORT PROTEIN COMB"/>
    <property type="match status" value="1"/>
</dbReference>
<dbReference type="InterPro" id="IPR050739">
    <property type="entry name" value="MFP"/>
</dbReference>
<organism evidence="7 8">
    <name type="scientific">Chryseobacterium lathyri</name>
    <dbReference type="NCBI Taxonomy" id="395933"/>
    <lineage>
        <taxon>Bacteria</taxon>
        <taxon>Pseudomonadati</taxon>
        <taxon>Bacteroidota</taxon>
        <taxon>Flavobacteriia</taxon>
        <taxon>Flavobacteriales</taxon>
        <taxon>Weeksellaceae</taxon>
        <taxon>Chryseobacterium group</taxon>
        <taxon>Chryseobacterium</taxon>
    </lineage>
</organism>
<evidence type="ECO:0000256" key="4">
    <source>
        <dbReference type="ARBA" id="ARBA00023136"/>
    </source>
</evidence>
<evidence type="ECO:0008006" key="9">
    <source>
        <dbReference type="Google" id="ProtNLM"/>
    </source>
</evidence>
<dbReference type="RefSeq" id="WP_111960903.1">
    <property type="nucleotide sequence ID" value="NZ_BJYI01000018.1"/>
</dbReference>
<evidence type="ECO:0000313" key="8">
    <source>
        <dbReference type="Proteomes" id="UP000321150"/>
    </source>
</evidence>
<reference evidence="7 8" key="1">
    <citation type="submission" date="2019-07" db="EMBL/GenBank/DDBJ databases">
        <title>Whole genome shotgun sequence of Chryseobacterium lathyri NBRC 105250.</title>
        <authorList>
            <person name="Hosoyama A."/>
            <person name="Uohara A."/>
            <person name="Ohji S."/>
            <person name="Ichikawa N."/>
        </authorList>
    </citation>
    <scope>NUCLEOTIDE SEQUENCE [LARGE SCALE GENOMIC DNA]</scope>
    <source>
        <strain evidence="7 8">NBRC 105250</strain>
    </source>
</reference>
<evidence type="ECO:0000256" key="6">
    <source>
        <dbReference type="SAM" id="Phobius"/>
    </source>
</evidence>
<evidence type="ECO:0000256" key="3">
    <source>
        <dbReference type="ARBA" id="ARBA00022989"/>
    </source>
</evidence>
<keyword evidence="4 6" id="KW-0472">Membrane</keyword>
<evidence type="ECO:0000256" key="1">
    <source>
        <dbReference type="ARBA" id="ARBA00004167"/>
    </source>
</evidence>
<dbReference type="EMBL" id="BJYI01000018">
    <property type="protein sequence ID" value="GEN73675.1"/>
    <property type="molecule type" value="Genomic_DNA"/>
</dbReference>
<feature type="coiled-coil region" evidence="5">
    <location>
        <begin position="243"/>
        <end position="278"/>
    </location>
</feature>
<keyword evidence="3 6" id="KW-1133">Transmembrane helix</keyword>
<proteinExistence type="predicted"/>
<keyword evidence="2 6" id="KW-0812">Transmembrane</keyword>
<dbReference type="Gene3D" id="2.40.30.170">
    <property type="match status" value="1"/>
</dbReference>
<dbReference type="Proteomes" id="UP000321150">
    <property type="component" value="Unassembled WGS sequence"/>
</dbReference>